<accession>A0A1L7WIF6</accession>
<dbReference type="STRING" id="576137.A0A1L7WIF6"/>
<protein>
    <recommendedName>
        <fullName evidence="4">Zn(2)-C6 fungal-type domain-containing protein</fullName>
    </recommendedName>
</protein>
<evidence type="ECO:0000259" key="4">
    <source>
        <dbReference type="PROSITE" id="PS50048"/>
    </source>
</evidence>
<feature type="domain" description="Zn(2)-C6 fungal-type" evidence="4">
    <location>
        <begin position="10"/>
        <end position="38"/>
    </location>
</feature>
<dbReference type="SMART" id="SM00066">
    <property type="entry name" value="GAL4"/>
    <property type="match status" value="1"/>
</dbReference>
<dbReference type="GO" id="GO:0005634">
    <property type="term" value="C:nucleus"/>
    <property type="evidence" value="ECO:0007669"/>
    <property type="project" value="UniProtKB-SubCell"/>
</dbReference>
<evidence type="ECO:0000256" key="3">
    <source>
        <dbReference type="SAM" id="MobiDB-lite"/>
    </source>
</evidence>
<dbReference type="InterPro" id="IPR001138">
    <property type="entry name" value="Zn2Cys6_DnaBD"/>
</dbReference>
<keyword evidence="2" id="KW-0539">Nucleus</keyword>
<dbReference type="PROSITE" id="PS00463">
    <property type="entry name" value="ZN2_CY6_FUNGAL_1"/>
    <property type="match status" value="1"/>
</dbReference>
<dbReference type="GO" id="GO:0000981">
    <property type="term" value="F:DNA-binding transcription factor activity, RNA polymerase II-specific"/>
    <property type="evidence" value="ECO:0007669"/>
    <property type="project" value="InterPro"/>
</dbReference>
<proteinExistence type="predicted"/>
<feature type="region of interest" description="Disordered" evidence="3">
    <location>
        <begin position="42"/>
        <end position="127"/>
    </location>
</feature>
<dbReference type="Pfam" id="PF11951">
    <property type="entry name" value="Fungal_trans_2"/>
    <property type="match status" value="1"/>
</dbReference>
<evidence type="ECO:0000256" key="2">
    <source>
        <dbReference type="ARBA" id="ARBA00023242"/>
    </source>
</evidence>
<dbReference type="PANTHER" id="PTHR37534">
    <property type="entry name" value="TRANSCRIPTIONAL ACTIVATOR PROTEIN UGA3"/>
    <property type="match status" value="1"/>
</dbReference>
<evidence type="ECO:0000256" key="1">
    <source>
        <dbReference type="ARBA" id="ARBA00004123"/>
    </source>
</evidence>
<feature type="compositionally biased region" description="Polar residues" evidence="3">
    <location>
        <begin position="108"/>
        <end position="127"/>
    </location>
</feature>
<dbReference type="AlphaFoldDB" id="A0A1L7WIF6"/>
<dbReference type="GO" id="GO:0045944">
    <property type="term" value="P:positive regulation of transcription by RNA polymerase II"/>
    <property type="evidence" value="ECO:0007669"/>
    <property type="project" value="TreeGrafter"/>
</dbReference>
<dbReference type="CDD" id="cd00067">
    <property type="entry name" value="GAL4"/>
    <property type="match status" value="1"/>
</dbReference>
<dbReference type="PROSITE" id="PS50048">
    <property type="entry name" value="ZN2_CY6_FUNGAL_2"/>
    <property type="match status" value="1"/>
</dbReference>
<sequence>MAGGSRSRSGCWTCRLRRKKCDERRPGCETCEKLGISCHGYGSRPEWMDSGEGEKAKSAEVRRDIKNSTRRDAGSVASQSAASIHEPSPRVSPTEEAETHHVPRHQAQENPQEINTTLPTGANNSDRQLLNSMLGLNVDLAGTFGTYRGSGSKDLGRTPASEASSGDIDQRQAPVIKERDASLLMYYLDCVFPMQFKMYNPAPSEGGRGWLLSLLLRTPPLYYMSLALAAHCMEVLENPNVSDESKGITSAQLGAALQNLQQYITVFNEQPGPGSLEENIKVLVCIMQMVGFVGFAGGTENWQVHMRGASTVVDRFTDIICSSNSRSHLFETTRGGNVLSAEELITVKFLVSIYTWMDLANCVSSGSSPHLANIHDRLLGGEDPPIRLDKVMGCDNAVMILIGKIGTLDAWKRHSQAAGKLSLIELVTRATSLEKGLMLALNRIPKGRPPSADFRSLYGLSRATLSVYSDYVTEAYTLSALTYLHVVVSGPQAELPEIRANVCKSVELFQQLPEPIIARALYWPILVTGSMALPAEEALFKQMLSDSGVKPIFVGPGWNIIKVLEECWRRRRTKDPLPVEEGYWADIMSSLDMKVILL</sequence>
<gene>
    <name evidence="5" type="ORF">PAC_02414</name>
</gene>
<feature type="region of interest" description="Disordered" evidence="3">
    <location>
        <begin position="147"/>
        <end position="172"/>
    </location>
</feature>
<dbReference type="Pfam" id="PF00172">
    <property type="entry name" value="Zn_clus"/>
    <property type="match status" value="1"/>
</dbReference>
<dbReference type="GO" id="GO:0008270">
    <property type="term" value="F:zinc ion binding"/>
    <property type="evidence" value="ECO:0007669"/>
    <property type="project" value="InterPro"/>
</dbReference>
<evidence type="ECO:0000313" key="5">
    <source>
        <dbReference type="EMBL" id="CZR52537.1"/>
    </source>
</evidence>
<reference evidence="5 6" key="1">
    <citation type="submission" date="2016-03" db="EMBL/GenBank/DDBJ databases">
        <authorList>
            <person name="Ploux O."/>
        </authorList>
    </citation>
    <scope>NUCLEOTIDE SEQUENCE [LARGE SCALE GENOMIC DNA]</scope>
    <source>
        <strain evidence="5 6">UAMH 11012</strain>
    </source>
</reference>
<dbReference type="OrthoDB" id="5213892at2759"/>
<dbReference type="SUPFAM" id="SSF57701">
    <property type="entry name" value="Zn2/Cys6 DNA-binding domain"/>
    <property type="match status" value="1"/>
</dbReference>
<feature type="compositionally biased region" description="Basic and acidic residues" evidence="3">
    <location>
        <begin position="52"/>
        <end position="73"/>
    </location>
</feature>
<dbReference type="GO" id="GO:0000976">
    <property type="term" value="F:transcription cis-regulatory region binding"/>
    <property type="evidence" value="ECO:0007669"/>
    <property type="project" value="TreeGrafter"/>
</dbReference>
<keyword evidence="6" id="KW-1185">Reference proteome</keyword>
<comment type="subcellular location">
    <subcellularLocation>
        <location evidence="1">Nucleus</location>
    </subcellularLocation>
</comment>
<organism evidence="5 6">
    <name type="scientific">Phialocephala subalpina</name>
    <dbReference type="NCBI Taxonomy" id="576137"/>
    <lineage>
        <taxon>Eukaryota</taxon>
        <taxon>Fungi</taxon>
        <taxon>Dikarya</taxon>
        <taxon>Ascomycota</taxon>
        <taxon>Pezizomycotina</taxon>
        <taxon>Leotiomycetes</taxon>
        <taxon>Helotiales</taxon>
        <taxon>Mollisiaceae</taxon>
        <taxon>Phialocephala</taxon>
        <taxon>Phialocephala fortinii species complex</taxon>
    </lineage>
</organism>
<dbReference type="InterPro" id="IPR036864">
    <property type="entry name" value="Zn2-C6_fun-type_DNA-bd_sf"/>
</dbReference>
<dbReference type="InterPro" id="IPR021858">
    <property type="entry name" value="Fun_TF"/>
</dbReference>
<name>A0A1L7WIF6_9HELO</name>
<dbReference type="PANTHER" id="PTHR37534:SF26">
    <property type="entry name" value="TRANSCRIPTION FACTOR, PUTATIVE-RELATED"/>
    <property type="match status" value="1"/>
</dbReference>
<dbReference type="EMBL" id="FJOG01000003">
    <property type="protein sequence ID" value="CZR52537.1"/>
    <property type="molecule type" value="Genomic_DNA"/>
</dbReference>
<dbReference type="Gene3D" id="4.10.240.10">
    <property type="entry name" value="Zn(2)-C6 fungal-type DNA-binding domain"/>
    <property type="match status" value="1"/>
</dbReference>
<evidence type="ECO:0000313" key="6">
    <source>
        <dbReference type="Proteomes" id="UP000184330"/>
    </source>
</evidence>
<dbReference type="Proteomes" id="UP000184330">
    <property type="component" value="Unassembled WGS sequence"/>
</dbReference>